<dbReference type="GO" id="GO:0000049">
    <property type="term" value="F:tRNA binding"/>
    <property type="evidence" value="ECO:0007669"/>
    <property type="project" value="TreeGrafter"/>
</dbReference>
<evidence type="ECO:0000256" key="7">
    <source>
        <dbReference type="ARBA" id="ARBA00022842"/>
    </source>
</evidence>
<dbReference type="Gene3D" id="1.10.246.80">
    <property type="match status" value="1"/>
</dbReference>
<evidence type="ECO:0000256" key="3">
    <source>
        <dbReference type="ARBA" id="ARBA00022694"/>
    </source>
</evidence>
<dbReference type="EMBL" id="MHOI01000016">
    <property type="protein sequence ID" value="OGZ61464.1"/>
    <property type="molecule type" value="Genomic_DNA"/>
</dbReference>
<dbReference type="GO" id="GO:0000166">
    <property type="term" value="F:nucleotide binding"/>
    <property type="evidence" value="ECO:0007669"/>
    <property type="project" value="UniProtKB-KW"/>
</dbReference>
<dbReference type="Gene3D" id="1.10.3090.10">
    <property type="entry name" value="cca-adding enzyme, domain 2"/>
    <property type="match status" value="1"/>
</dbReference>
<dbReference type="InterPro" id="IPR003607">
    <property type="entry name" value="HD/PDEase_dom"/>
</dbReference>
<dbReference type="InterPro" id="IPR002646">
    <property type="entry name" value="PolA_pol_head_dom"/>
</dbReference>
<dbReference type="SUPFAM" id="SSF81891">
    <property type="entry name" value="Poly A polymerase C-terminal region-like"/>
    <property type="match status" value="1"/>
</dbReference>
<organism evidence="10 11">
    <name type="scientific">Candidatus Spechtbacteria bacterium RIFCSPLOWO2_01_FULL_46_10</name>
    <dbReference type="NCBI Taxonomy" id="1802163"/>
    <lineage>
        <taxon>Bacteria</taxon>
        <taxon>Candidatus Spechtiibacteriota</taxon>
    </lineage>
</organism>
<dbReference type="STRING" id="1802163.A2932_01655"/>
<evidence type="ECO:0000256" key="6">
    <source>
        <dbReference type="ARBA" id="ARBA00022741"/>
    </source>
</evidence>
<gene>
    <name evidence="10" type="ORF">A2932_01655</name>
</gene>
<dbReference type="GO" id="GO:0016779">
    <property type="term" value="F:nucleotidyltransferase activity"/>
    <property type="evidence" value="ECO:0007669"/>
    <property type="project" value="UniProtKB-KW"/>
</dbReference>
<dbReference type="Gene3D" id="3.30.460.10">
    <property type="entry name" value="Beta Polymerase, domain 2"/>
    <property type="match status" value="1"/>
</dbReference>
<accession>A0A1G2HG41</accession>
<evidence type="ECO:0000313" key="11">
    <source>
        <dbReference type="Proteomes" id="UP000179153"/>
    </source>
</evidence>
<comment type="caution">
    <text evidence="10">The sequence shown here is derived from an EMBL/GenBank/DDBJ whole genome shotgun (WGS) entry which is preliminary data.</text>
</comment>
<dbReference type="PANTHER" id="PTHR46173:SF1">
    <property type="entry name" value="CCA TRNA NUCLEOTIDYLTRANSFERASE 1, MITOCHONDRIAL"/>
    <property type="match status" value="1"/>
</dbReference>
<keyword evidence="6" id="KW-0547">Nucleotide-binding</keyword>
<dbReference type="GO" id="GO:0046872">
    <property type="term" value="F:metal ion binding"/>
    <property type="evidence" value="ECO:0007669"/>
    <property type="project" value="UniProtKB-KW"/>
</dbReference>
<evidence type="ECO:0000256" key="4">
    <source>
        <dbReference type="ARBA" id="ARBA00022695"/>
    </source>
</evidence>
<comment type="cofactor">
    <cofactor evidence="1">
        <name>Mg(2+)</name>
        <dbReference type="ChEBI" id="CHEBI:18420"/>
    </cofactor>
</comment>
<keyword evidence="5" id="KW-0479">Metal-binding</keyword>
<evidence type="ECO:0000256" key="2">
    <source>
        <dbReference type="ARBA" id="ARBA00022679"/>
    </source>
</evidence>
<dbReference type="PANTHER" id="PTHR46173">
    <property type="entry name" value="CCA TRNA NUCLEOTIDYLTRANSFERASE 1, MITOCHONDRIAL"/>
    <property type="match status" value="1"/>
</dbReference>
<keyword evidence="3" id="KW-0819">tRNA processing</keyword>
<evidence type="ECO:0000313" key="10">
    <source>
        <dbReference type="EMBL" id="OGZ61464.1"/>
    </source>
</evidence>
<dbReference type="InterPro" id="IPR006674">
    <property type="entry name" value="HD_domain"/>
</dbReference>
<dbReference type="GO" id="GO:0008033">
    <property type="term" value="P:tRNA processing"/>
    <property type="evidence" value="ECO:0007669"/>
    <property type="project" value="UniProtKB-KW"/>
</dbReference>
<dbReference type="Proteomes" id="UP000179153">
    <property type="component" value="Unassembled WGS sequence"/>
</dbReference>
<dbReference type="InterPro" id="IPR006675">
    <property type="entry name" value="HDIG_dom"/>
</dbReference>
<protein>
    <recommendedName>
        <fullName evidence="9">HD domain-containing protein</fullName>
    </recommendedName>
</protein>
<evidence type="ECO:0000256" key="5">
    <source>
        <dbReference type="ARBA" id="ARBA00022723"/>
    </source>
</evidence>
<dbReference type="CDD" id="cd00077">
    <property type="entry name" value="HDc"/>
    <property type="match status" value="1"/>
</dbReference>
<dbReference type="SUPFAM" id="SSF81301">
    <property type="entry name" value="Nucleotidyltransferase"/>
    <property type="match status" value="1"/>
</dbReference>
<evidence type="ECO:0000256" key="8">
    <source>
        <dbReference type="RuleBase" id="RU003953"/>
    </source>
</evidence>
<dbReference type="InterPro" id="IPR032828">
    <property type="entry name" value="PolyA_RNA-bd"/>
</dbReference>
<dbReference type="PROSITE" id="PS51831">
    <property type="entry name" value="HD"/>
    <property type="match status" value="1"/>
</dbReference>
<evidence type="ECO:0000259" key="9">
    <source>
        <dbReference type="PROSITE" id="PS51831"/>
    </source>
</evidence>
<sequence length="485" mass="55344">MGNNIPKEVQNIVKQLNSADFEAYIVGGCVRDLLLGIKPKDWDITTGATPEEIQKVFPDSFYENKFGTVGVKTESEDTTLKVVEVTTFRTEAKYTDKRHPDRVRFTKNIKEDLARRDFTINAMAMDIEIGEELIDYFDGREDLKAKSIRAVGEPARRFNEDALRMMRAVRLAAELGFALEEGTAKAIKKNVSSINLIAKERVKDELLKLFMTSAAHEGIELMRETGLLQEVLPEMAKGIGVTQNKHHIYTVYEHNLFSLQWAAEHDYSLVVRLAAFLHDIAKPQVKQGEGPDSTFYSHEVLGARMAAQVLDHLHFPRELIDKVALLVRHHMFYYNVDEVTERSVRRLLAKVGPENMDDLIKLRICDRMGSGVPKAQPYRLRHFQFMVDKVQKDPISVGMLKVRGDDVMKALNIKASPKVGQILDILLDEVLDEPAKNVKEYQLKRVEALGKLSENSLETLRQKAIETQEEVNRGEEEEIKKRYHV</sequence>
<dbReference type="Pfam" id="PF01966">
    <property type="entry name" value="HD"/>
    <property type="match status" value="1"/>
</dbReference>
<keyword evidence="8" id="KW-0694">RNA-binding</keyword>
<keyword evidence="4" id="KW-0548">Nucleotidyltransferase</keyword>
<dbReference type="Pfam" id="PF01743">
    <property type="entry name" value="PolyA_pol"/>
    <property type="match status" value="1"/>
</dbReference>
<dbReference type="AlphaFoldDB" id="A0A1G2HG41"/>
<dbReference type="SMART" id="SM00471">
    <property type="entry name" value="HDc"/>
    <property type="match status" value="1"/>
</dbReference>
<proteinExistence type="inferred from homology"/>
<dbReference type="InterPro" id="IPR043519">
    <property type="entry name" value="NT_sf"/>
</dbReference>
<keyword evidence="7" id="KW-0460">Magnesium</keyword>
<reference evidence="10 11" key="1">
    <citation type="journal article" date="2016" name="Nat. Commun.">
        <title>Thousands of microbial genomes shed light on interconnected biogeochemical processes in an aquifer system.</title>
        <authorList>
            <person name="Anantharaman K."/>
            <person name="Brown C.T."/>
            <person name="Hug L.A."/>
            <person name="Sharon I."/>
            <person name="Castelle C.J."/>
            <person name="Probst A.J."/>
            <person name="Thomas B.C."/>
            <person name="Singh A."/>
            <person name="Wilkins M.J."/>
            <person name="Karaoz U."/>
            <person name="Brodie E.L."/>
            <person name="Williams K.H."/>
            <person name="Hubbard S.S."/>
            <person name="Banfield J.F."/>
        </authorList>
    </citation>
    <scope>NUCLEOTIDE SEQUENCE [LARGE SCALE GENOMIC DNA]</scope>
</reference>
<dbReference type="Pfam" id="PF12627">
    <property type="entry name" value="PolyA_pol_RNAbd"/>
    <property type="match status" value="1"/>
</dbReference>
<dbReference type="InterPro" id="IPR050264">
    <property type="entry name" value="Bact_CCA-adding_enz_type3_sf"/>
</dbReference>
<dbReference type="NCBIfam" id="TIGR00277">
    <property type="entry name" value="HDIG"/>
    <property type="match status" value="1"/>
</dbReference>
<dbReference type="CDD" id="cd05398">
    <property type="entry name" value="NT_ClassII-CCAase"/>
    <property type="match status" value="1"/>
</dbReference>
<evidence type="ECO:0000256" key="1">
    <source>
        <dbReference type="ARBA" id="ARBA00001946"/>
    </source>
</evidence>
<comment type="similarity">
    <text evidence="8">Belongs to the tRNA nucleotidyltransferase/poly(A) polymerase family.</text>
</comment>
<keyword evidence="2 8" id="KW-0808">Transferase</keyword>
<feature type="domain" description="HD" evidence="9">
    <location>
        <begin position="251"/>
        <end position="350"/>
    </location>
</feature>
<name>A0A1G2HG41_9BACT</name>